<organism evidence="1 2">
    <name type="scientific">Thalassotalea marina</name>
    <dbReference type="NCBI Taxonomy" id="1673741"/>
    <lineage>
        <taxon>Bacteria</taxon>
        <taxon>Pseudomonadati</taxon>
        <taxon>Pseudomonadota</taxon>
        <taxon>Gammaproteobacteria</taxon>
        <taxon>Alteromonadales</taxon>
        <taxon>Colwelliaceae</taxon>
        <taxon>Thalassotalea</taxon>
    </lineage>
</organism>
<dbReference type="PROSITE" id="PS51257">
    <property type="entry name" value="PROKAR_LIPOPROTEIN"/>
    <property type="match status" value="1"/>
</dbReference>
<keyword evidence="2" id="KW-1185">Reference proteome</keyword>
<proteinExistence type="predicted"/>
<comment type="caution">
    <text evidence="1">The sequence shown here is derived from an EMBL/GenBank/DDBJ whole genome shotgun (WGS) entry which is preliminary data.</text>
</comment>
<dbReference type="AlphaFoldDB" id="A0A919BFB7"/>
<evidence type="ECO:0000313" key="2">
    <source>
        <dbReference type="Proteomes" id="UP000623842"/>
    </source>
</evidence>
<reference evidence="1" key="2">
    <citation type="submission" date="2020-09" db="EMBL/GenBank/DDBJ databases">
        <authorList>
            <person name="Sun Q."/>
            <person name="Kim S."/>
        </authorList>
    </citation>
    <scope>NUCLEOTIDE SEQUENCE</scope>
    <source>
        <strain evidence="1">KCTC 42731</strain>
    </source>
</reference>
<dbReference type="Proteomes" id="UP000623842">
    <property type="component" value="Unassembled WGS sequence"/>
</dbReference>
<dbReference type="EMBL" id="BNCK01000002">
    <property type="protein sequence ID" value="GHF85748.1"/>
    <property type="molecule type" value="Genomic_DNA"/>
</dbReference>
<evidence type="ECO:0000313" key="1">
    <source>
        <dbReference type="EMBL" id="GHF85748.1"/>
    </source>
</evidence>
<accession>A0A919BFB7</accession>
<dbReference type="RefSeq" id="WP_189768220.1">
    <property type="nucleotide sequence ID" value="NZ_BNCK01000002.1"/>
</dbReference>
<protein>
    <submittedName>
        <fullName evidence="1">Uncharacterized protein</fullName>
    </submittedName>
</protein>
<sequence length="136" mass="15228">MLKTFCSVTAFSILTLGCSNNTKVIPSDYMHRSVIYQLDNATFELSAKPFEIEAKCLVKNALDKSEMAAVYHSCDSLWQFELNQMKNLNVVNALSDKDRVFFTNFLSNVQTATGDEVNLENKVFKSSIADNSAKIP</sequence>
<name>A0A919BFB7_9GAMM</name>
<reference evidence="1" key="1">
    <citation type="journal article" date="2014" name="Int. J. Syst. Evol. Microbiol.">
        <title>Complete genome sequence of Corynebacterium casei LMG S-19264T (=DSM 44701T), isolated from a smear-ripened cheese.</title>
        <authorList>
            <consortium name="US DOE Joint Genome Institute (JGI-PGF)"/>
            <person name="Walter F."/>
            <person name="Albersmeier A."/>
            <person name="Kalinowski J."/>
            <person name="Ruckert C."/>
        </authorList>
    </citation>
    <scope>NUCLEOTIDE SEQUENCE</scope>
    <source>
        <strain evidence="1">KCTC 42731</strain>
    </source>
</reference>
<gene>
    <name evidence="1" type="ORF">GCM10017161_11690</name>
</gene>